<dbReference type="InterPro" id="IPR011701">
    <property type="entry name" value="MFS"/>
</dbReference>
<dbReference type="CDD" id="cd17320">
    <property type="entry name" value="MFS_MdfA_MDR_like"/>
    <property type="match status" value="1"/>
</dbReference>
<protein>
    <recommendedName>
        <fullName evidence="8">Bcr/CflA family efflux transporter</fullName>
    </recommendedName>
</protein>
<feature type="transmembrane region" description="Helical" evidence="8">
    <location>
        <begin position="336"/>
        <end position="355"/>
    </location>
</feature>
<dbReference type="PROSITE" id="PS50850">
    <property type="entry name" value="MFS"/>
    <property type="match status" value="1"/>
</dbReference>
<dbReference type="Gene3D" id="1.20.1720.10">
    <property type="entry name" value="Multidrug resistance protein D"/>
    <property type="match status" value="1"/>
</dbReference>
<feature type="transmembrane region" description="Helical" evidence="8">
    <location>
        <begin position="279"/>
        <end position="298"/>
    </location>
</feature>
<evidence type="ECO:0000313" key="11">
    <source>
        <dbReference type="Proteomes" id="UP001526225"/>
    </source>
</evidence>
<feature type="transmembrane region" description="Helical" evidence="8">
    <location>
        <begin position="367"/>
        <end position="386"/>
    </location>
</feature>
<feature type="domain" description="Major facilitator superfamily (MFS) profile" evidence="9">
    <location>
        <begin position="7"/>
        <end position="392"/>
    </location>
</feature>
<comment type="caution">
    <text evidence="8">Lacks conserved residue(s) required for the propagation of feature annotation.</text>
</comment>
<evidence type="ECO:0000256" key="2">
    <source>
        <dbReference type="ARBA" id="ARBA00006236"/>
    </source>
</evidence>
<sequence length="392" mass="41488">MARQKLGAVQLFLLGILSAFGPLSLDLYLPGLPEMQQNLHTTPTMIQLTITASLIGLAIGQIIIGPWSDRVGRRRALLVGVGLFTLATIGIIVTPNIYGVILFRFIQGLGGSAGIVLSLAVIADSFEGLQLTRNVALNQMINGVFPIVAPVIGGVIIAMSHWQMTFITLAILGVILWVAIYTSLPETAPVQEVSAKQVSPKQSFIALGHNKGFMYMAWTQALMMAGLFAYIAGSTFVLETIYHLSILQFSIVYAINGLGILIAAHLSARLAEKVGEYRALGAFIVISLVGGGLLWLNVVLSNNVLLMCLAFFLIVAPVGGVSSLSTSIAMQHVETGTGAASGILGLMRYAMGGLVSPLVGLMGADSLVPLAIVVIVVQILGSHMYIKSKSFN</sequence>
<evidence type="ECO:0000256" key="8">
    <source>
        <dbReference type="RuleBase" id="RU365088"/>
    </source>
</evidence>
<keyword evidence="4 8" id="KW-1003">Cell membrane</keyword>
<evidence type="ECO:0000256" key="3">
    <source>
        <dbReference type="ARBA" id="ARBA00022448"/>
    </source>
</evidence>
<dbReference type="PANTHER" id="PTHR23502">
    <property type="entry name" value="MAJOR FACILITATOR SUPERFAMILY"/>
    <property type="match status" value="1"/>
</dbReference>
<keyword evidence="11" id="KW-1185">Reference proteome</keyword>
<name>A0ABT3E292_9LACO</name>
<reference evidence="10 11" key="1">
    <citation type="submission" date="2022-10" db="EMBL/GenBank/DDBJ databases">
        <title>Weissella fermenti sp. nov., isolated from fermented cabbage.</title>
        <authorList>
            <person name="Lee J.K."/>
            <person name="Baek J.H."/>
            <person name="Choi D.G."/>
            <person name="Kim J.M."/>
            <person name="Jeon C.O."/>
        </authorList>
    </citation>
    <scope>NUCLEOTIDE SEQUENCE [LARGE SCALE GENOMIC DNA]</scope>
    <source>
        <strain evidence="10 11">KACC 18534</strain>
    </source>
</reference>
<accession>A0ABT3E292</accession>
<keyword evidence="3 8" id="KW-0813">Transport</keyword>
<gene>
    <name evidence="10" type="ORF">OIT44_00300</name>
</gene>
<evidence type="ECO:0000256" key="1">
    <source>
        <dbReference type="ARBA" id="ARBA00004651"/>
    </source>
</evidence>
<feature type="transmembrane region" description="Helical" evidence="8">
    <location>
        <begin position="213"/>
        <end position="233"/>
    </location>
</feature>
<evidence type="ECO:0000256" key="6">
    <source>
        <dbReference type="ARBA" id="ARBA00022989"/>
    </source>
</evidence>
<dbReference type="NCBIfam" id="TIGR00710">
    <property type="entry name" value="efflux_Bcr_CflA"/>
    <property type="match status" value="1"/>
</dbReference>
<evidence type="ECO:0000256" key="4">
    <source>
        <dbReference type="ARBA" id="ARBA00022475"/>
    </source>
</evidence>
<dbReference type="Pfam" id="PF07690">
    <property type="entry name" value="MFS_1"/>
    <property type="match status" value="1"/>
</dbReference>
<dbReference type="SUPFAM" id="SSF103473">
    <property type="entry name" value="MFS general substrate transporter"/>
    <property type="match status" value="1"/>
</dbReference>
<evidence type="ECO:0000256" key="5">
    <source>
        <dbReference type="ARBA" id="ARBA00022692"/>
    </source>
</evidence>
<keyword evidence="7 8" id="KW-0472">Membrane</keyword>
<dbReference type="Proteomes" id="UP001526225">
    <property type="component" value="Unassembled WGS sequence"/>
</dbReference>
<dbReference type="RefSeq" id="WP_213408723.1">
    <property type="nucleotide sequence ID" value="NZ_CP074441.1"/>
</dbReference>
<dbReference type="InterPro" id="IPR020846">
    <property type="entry name" value="MFS_dom"/>
</dbReference>
<dbReference type="PROSITE" id="PS00216">
    <property type="entry name" value="SUGAR_TRANSPORT_1"/>
    <property type="match status" value="1"/>
</dbReference>
<feature type="transmembrane region" description="Helical" evidence="8">
    <location>
        <begin position="304"/>
        <end position="324"/>
    </location>
</feature>
<organism evidence="10 11">
    <name type="scientific">Weissella ceti</name>
    <dbReference type="NCBI Taxonomy" id="759620"/>
    <lineage>
        <taxon>Bacteria</taxon>
        <taxon>Bacillati</taxon>
        <taxon>Bacillota</taxon>
        <taxon>Bacilli</taxon>
        <taxon>Lactobacillales</taxon>
        <taxon>Lactobacillaceae</taxon>
        <taxon>Weissella</taxon>
    </lineage>
</organism>
<comment type="subcellular location">
    <subcellularLocation>
        <location evidence="1 8">Cell membrane</location>
        <topology evidence="1 8">Multi-pass membrane protein</topology>
    </subcellularLocation>
</comment>
<feature type="transmembrane region" description="Helical" evidence="8">
    <location>
        <begin position="135"/>
        <end position="158"/>
    </location>
</feature>
<dbReference type="PANTHER" id="PTHR23502:SF132">
    <property type="entry name" value="POLYAMINE TRANSPORTER 2-RELATED"/>
    <property type="match status" value="1"/>
</dbReference>
<dbReference type="EMBL" id="JAOZFE010000001">
    <property type="protein sequence ID" value="MCW0952536.1"/>
    <property type="molecule type" value="Genomic_DNA"/>
</dbReference>
<proteinExistence type="inferred from homology"/>
<comment type="similarity">
    <text evidence="2 8">Belongs to the major facilitator superfamily. Bcr/CmlA family.</text>
</comment>
<comment type="caution">
    <text evidence="10">The sequence shown here is derived from an EMBL/GenBank/DDBJ whole genome shotgun (WGS) entry which is preliminary data.</text>
</comment>
<feature type="transmembrane region" description="Helical" evidence="8">
    <location>
        <begin position="43"/>
        <end position="64"/>
    </location>
</feature>
<keyword evidence="5 8" id="KW-0812">Transmembrane</keyword>
<keyword evidence="6 8" id="KW-1133">Transmembrane helix</keyword>
<feature type="transmembrane region" description="Helical" evidence="8">
    <location>
        <begin position="76"/>
        <end position="95"/>
    </location>
</feature>
<dbReference type="InterPro" id="IPR036259">
    <property type="entry name" value="MFS_trans_sf"/>
</dbReference>
<feature type="transmembrane region" description="Helical" evidence="8">
    <location>
        <begin position="164"/>
        <end position="184"/>
    </location>
</feature>
<feature type="transmembrane region" description="Helical" evidence="8">
    <location>
        <begin position="245"/>
        <end position="267"/>
    </location>
</feature>
<dbReference type="InterPro" id="IPR005829">
    <property type="entry name" value="Sugar_transporter_CS"/>
</dbReference>
<evidence type="ECO:0000256" key="7">
    <source>
        <dbReference type="ARBA" id="ARBA00023136"/>
    </source>
</evidence>
<evidence type="ECO:0000259" key="9">
    <source>
        <dbReference type="PROSITE" id="PS50850"/>
    </source>
</evidence>
<dbReference type="InterPro" id="IPR004812">
    <property type="entry name" value="Efflux_drug-R_Bcr/CmlA"/>
</dbReference>
<evidence type="ECO:0000313" key="10">
    <source>
        <dbReference type="EMBL" id="MCW0952536.1"/>
    </source>
</evidence>